<gene>
    <name evidence="2" type="ORF">RDWZM_006033</name>
</gene>
<feature type="compositionally biased region" description="Low complexity" evidence="1">
    <location>
        <begin position="1"/>
        <end position="50"/>
    </location>
</feature>
<evidence type="ECO:0000256" key="1">
    <source>
        <dbReference type="SAM" id="MobiDB-lite"/>
    </source>
</evidence>
<dbReference type="Proteomes" id="UP001142055">
    <property type="component" value="Chromosome 2"/>
</dbReference>
<evidence type="ECO:0000313" key="3">
    <source>
        <dbReference type="Proteomes" id="UP001142055"/>
    </source>
</evidence>
<evidence type="ECO:0000313" key="2">
    <source>
        <dbReference type="EMBL" id="KAJ6220221.1"/>
    </source>
</evidence>
<name>A0A9Q0RMZ4_BLOTA</name>
<comment type="caution">
    <text evidence="2">The sequence shown here is derived from an EMBL/GenBank/DDBJ whole genome shotgun (WGS) entry which is preliminary data.</text>
</comment>
<reference evidence="2" key="1">
    <citation type="submission" date="2022-12" db="EMBL/GenBank/DDBJ databases">
        <title>Genome assemblies of Blomia tropicalis.</title>
        <authorList>
            <person name="Cui Y."/>
        </authorList>
    </citation>
    <scope>NUCLEOTIDE SEQUENCE</scope>
    <source>
        <tissue evidence="2">Adult mites</tissue>
    </source>
</reference>
<keyword evidence="3" id="KW-1185">Reference proteome</keyword>
<accession>A0A9Q0RMZ4</accession>
<protein>
    <submittedName>
        <fullName evidence="2">Uncharacterized protein</fullName>
    </submittedName>
</protein>
<sequence length="317" mass="35652">MSSNNNSSSNASSYSRTNSYTGTGTGTFTKTGSYTTTTDISSSKNSPSSPGTKMRPKQNQVRIHPIREKFDVYKVPVDQVHGIGQTGTPTGEHNFPGFQWNVPQPGCNYAANETVYYATPYQTLQHYFYSKQANVAPQYPIGQYQYHQQYSSSYPFPQMNPNYYNYDTNQYNQCQHSPNTYHDQNAFRLNQSDSYLSNEPYQSSYNSSDFDSKISSRSINKRFSDLIKLMKNDSKQGIQSPSSISNTTLSSAMNALNGNESTQIATNDPSTKMMQEADEIFKKAQNLASRMHNHILSSLELSPKSVINSNNETKQNI</sequence>
<proteinExistence type="predicted"/>
<dbReference type="AlphaFoldDB" id="A0A9Q0RMZ4"/>
<dbReference type="EMBL" id="JAPWDV010000002">
    <property type="protein sequence ID" value="KAJ6220221.1"/>
    <property type="molecule type" value="Genomic_DNA"/>
</dbReference>
<feature type="region of interest" description="Disordered" evidence="1">
    <location>
        <begin position="1"/>
        <end position="63"/>
    </location>
</feature>
<organism evidence="2 3">
    <name type="scientific">Blomia tropicalis</name>
    <name type="common">Mite</name>
    <dbReference type="NCBI Taxonomy" id="40697"/>
    <lineage>
        <taxon>Eukaryota</taxon>
        <taxon>Metazoa</taxon>
        <taxon>Ecdysozoa</taxon>
        <taxon>Arthropoda</taxon>
        <taxon>Chelicerata</taxon>
        <taxon>Arachnida</taxon>
        <taxon>Acari</taxon>
        <taxon>Acariformes</taxon>
        <taxon>Sarcoptiformes</taxon>
        <taxon>Astigmata</taxon>
        <taxon>Glycyphagoidea</taxon>
        <taxon>Echimyopodidae</taxon>
        <taxon>Blomia</taxon>
    </lineage>
</organism>